<sequence length="69" mass="6774">MNHAHQAAPARAPAAAPALGCDQPHRAGDTAGAPGAAETVASSRTPTPDNGGTVASERWETDGGAVWTG</sequence>
<dbReference type="RefSeq" id="WP_210031712.1">
    <property type="nucleotide sequence ID" value="NZ_JAGINU010000001.1"/>
</dbReference>
<gene>
    <name evidence="2" type="ORF">JOF36_005236</name>
</gene>
<reference evidence="2 3" key="1">
    <citation type="submission" date="2021-03" db="EMBL/GenBank/DDBJ databases">
        <title>Sequencing the genomes of 1000 actinobacteria strains.</title>
        <authorList>
            <person name="Klenk H.-P."/>
        </authorList>
    </citation>
    <scope>NUCLEOTIDE SEQUENCE [LARGE SCALE GENOMIC DNA]</scope>
    <source>
        <strain evidence="2 3">DSM 45256</strain>
    </source>
</reference>
<evidence type="ECO:0000256" key="1">
    <source>
        <dbReference type="SAM" id="MobiDB-lite"/>
    </source>
</evidence>
<proteinExistence type="predicted"/>
<dbReference type="EMBL" id="JAGINU010000001">
    <property type="protein sequence ID" value="MBP2369540.1"/>
    <property type="molecule type" value="Genomic_DNA"/>
</dbReference>
<accession>A0ABS4W033</accession>
<feature type="compositionally biased region" description="Polar residues" evidence="1">
    <location>
        <begin position="40"/>
        <end position="50"/>
    </location>
</feature>
<organism evidence="2 3">
    <name type="scientific">Pseudonocardia parietis</name>
    <dbReference type="NCBI Taxonomy" id="570936"/>
    <lineage>
        <taxon>Bacteria</taxon>
        <taxon>Bacillati</taxon>
        <taxon>Actinomycetota</taxon>
        <taxon>Actinomycetes</taxon>
        <taxon>Pseudonocardiales</taxon>
        <taxon>Pseudonocardiaceae</taxon>
        <taxon>Pseudonocardia</taxon>
    </lineage>
</organism>
<keyword evidence="3" id="KW-1185">Reference proteome</keyword>
<evidence type="ECO:0000313" key="3">
    <source>
        <dbReference type="Proteomes" id="UP001519295"/>
    </source>
</evidence>
<evidence type="ECO:0000313" key="2">
    <source>
        <dbReference type="EMBL" id="MBP2369540.1"/>
    </source>
</evidence>
<feature type="compositionally biased region" description="Low complexity" evidence="1">
    <location>
        <begin position="7"/>
        <end position="18"/>
    </location>
</feature>
<protein>
    <submittedName>
        <fullName evidence="2">Uncharacterized protein</fullName>
    </submittedName>
</protein>
<dbReference type="Proteomes" id="UP001519295">
    <property type="component" value="Unassembled WGS sequence"/>
</dbReference>
<comment type="caution">
    <text evidence="2">The sequence shown here is derived from an EMBL/GenBank/DDBJ whole genome shotgun (WGS) entry which is preliminary data.</text>
</comment>
<feature type="region of interest" description="Disordered" evidence="1">
    <location>
        <begin position="1"/>
        <end position="69"/>
    </location>
</feature>
<name>A0ABS4W033_9PSEU</name>